<sequence length="92" mass="10371">MGDKGFTASELESRDDRNTSVNNFPFQDSTSSYRRRELSELMELQKPCPDPDRALSIHSIPDLYSLSHMAQSSSIFTDSVDSANSAVQWVRL</sequence>
<evidence type="ECO:0000313" key="2">
    <source>
        <dbReference type="EMBL" id="KAF2569561.1"/>
    </source>
</evidence>
<gene>
    <name evidence="2" type="ORF">F2Q68_00024641</name>
</gene>
<dbReference type="Proteomes" id="UP000712281">
    <property type="component" value="Unassembled WGS sequence"/>
</dbReference>
<evidence type="ECO:0000313" key="3">
    <source>
        <dbReference type="Proteomes" id="UP000712281"/>
    </source>
</evidence>
<dbReference type="AlphaFoldDB" id="A0A8S9II46"/>
<name>A0A8S9II46_BRACR</name>
<feature type="region of interest" description="Disordered" evidence="1">
    <location>
        <begin position="1"/>
        <end position="32"/>
    </location>
</feature>
<feature type="compositionally biased region" description="Polar residues" evidence="1">
    <location>
        <begin position="19"/>
        <end position="32"/>
    </location>
</feature>
<organism evidence="2 3">
    <name type="scientific">Brassica cretica</name>
    <name type="common">Mustard</name>
    <dbReference type="NCBI Taxonomy" id="69181"/>
    <lineage>
        <taxon>Eukaryota</taxon>
        <taxon>Viridiplantae</taxon>
        <taxon>Streptophyta</taxon>
        <taxon>Embryophyta</taxon>
        <taxon>Tracheophyta</taxon>
        <taxon>Spermatophyta</taxon>
        <taxon>Magnoliopsida</taxon>
        <taxon>eudicotyledons</taxon>
        <taxon>Gunneridae</taxon>
        <taxon>Pentapetalae</taxon>
        <taxon>rosids</taxon>
        <taxon>malvids</taxon>
        <taxon>Brassicales</taxon>
        <taxon>Brassicaceae</taxon>
        <taxon>Brassiceae</taxon>
        <taxon>Brassica</taxon>
    </lineage>
</organism>
<evidence type="ECO:0000256" key="1">
    <source>
        <dbReference type="SAM" id="MobiDB-lite"/>
    </source>
</evidence>
<protein>
    <submittedName>
        <fullName evidence="2">Uncharacterized protein</fullName>
    </submittedName>
</protein>
<proteinExistence type="predicted"/>
<reference evidence="2" key="1">
    <citation type="submission" date="2019-12" db="EMBL/GenBank/DDBJ databases">
        <title>Genome sequencing and annotation of Brassica cretica.</title>
        <authorList>
            <person name="Studholme D.J."/>
            <person name="Sarris P.F."/>
        </authorList>
    </citation>
    <scope>NUCLEOTIDE SEQUENCE</scope>
    <source>
        <strain evidence="2">PFS-001/15</strain>
        <tissue evidence="2">Leaf</tissue>
    </source>
</reference>
<comment type="caution">
    <text evidence="2">The sequence shown here is derived from an EMBL/GenBank/DDBJ whole genome shotgun (WGS) entry which is preliminary data.</text>
</comment>
<dbReference type="EMBL" id="QGKW02001911">
    <property type="protein sequence ID" value="KAF2569561.1"/>
    <property type="molecule type" value="Genomic_DNA"/>
</dbReference>
<accession>A0A8S9II46</accession>